<comment type="caution">
    <text evidence="3">The sequence shown here is derived from an EMBL/GenBank/DDBJ whole genome shotgun (WGS) entry which is preliminary data.</text>
</comment>
<name>A0ABQ0JUM9_9BACT</name>
<dbReference type="SUPFAM" id="SSF82771">
    <property type="entry name" value="GIY-YIG endonuclease"/>
    <property type="match status" value="1"/>
</dbReference>
<dbReference type="EMBL" id="BAFN01000001">
    <property type="protein sequence ID" value="GAN32144.1"/>
    <property type="molecule type" value="Genomic_DNA"/>
</dbReference>
<feature type="compositionally biased region" description="Basic and acidic residues" evidence="1">
    <location>
        <begin position="459"/>
        <end position="469"/>
    </location>
</feature>
<dbReference type="PANTHER" id="PTHR30562">
    <property type="entry name" value="UVRC/OXIDOREDUCTASE"/>
    <property type="match status" value="1"/>
</dbReference>
<feature type="domain" description="GIY-YIG" evidence="2">
    <location>
        <begin position="273"/>
        <end position="352"/>
    </location>
</feature>
<organism evidence="3 4">
    <name type="scientific">Candidatus Brocadia sinica JPN1</name>
    <dbReference type="NCBI Taxonomy" id="1197129"/>
    <lineage>
        <taxon>Bacteria</taxon>
        <taxon>Pseudomonadati</taxon>
        <taxon>Planctomycetota</taxon>
        <taxon>Candidatus Brocadiia</taxon>
        <taxon>Candidatus Brocadiales</taxon>
        <taxon>Candidatus Brocadiaceae</taxon>
        <taxon>Candidatus Brocadia</taxon>
    </lineage>
</organism>
<dbReference type="Gene3D" id="3.30.420.10">
    <property type="entry name" value="Ribonuclease H-like superfamily/Ribonuclease H"/>
    <property type="match status" value="1"/>
</dbReference>
<dbReference type="Proteomes" id="UP000032309">
    <property type="component" value="Unassembled WGS sequence"/>
</dbReference>
<dbReference type="InterPro" id="IPR035901">
    <property type="entry name" value="GIY-YIG_endonuc_sf"/>
</dbReference>
<dbReference type="PANTHER" id="PTHR30562:SF1">
    <property type="entry name" value="UVRABC SYSTEM PROTEIN C"/>
    <property type="match status" value="1"/>
</dbReference>
<evidence type="ECO:0000259" key="2">
    <source>
        <dbReference type="PROSITE" id="PS50164"/>
    </source>
</evidence>
<dbReference type="InterPro" id="IPR050066">
    <property type="entry name" value="UvrABC_protein_C"/>
</dbReference>
<dbReference type="InterPro" id="IPR012337">
    <property type="entry name" value="RNaseH-like_sf"/>
</dbReference>
<reference evidence="4" key="1">
    <citation type="journal article" date="2015" name="Genome Announc.">
        <title>Draft Genome Sequence of an Anaerobic Ammonium-Oxidizing Bacterium, "Candidatus Brocadia sinica".</title>
        <authorList>
            <person name="Oshiki M."/>
            <person name="Shinyako-Hata K."/>
            <person name="Satoh H."/>
            <person name="Okabe S."/>
        </authorList>
    </citation>
    <scope>NUCLEOTIDE SEQUENCE [LARGE SCALE GENOMIC DNA]</scope>
    <source>
        <strain evidence="4">JPN1</strain>
    </source>
</reference>
<gene>
    <name evidence="3" type="ORF">BROSI_A0655</name>
</gene>
<dbReference type="RefSeq" id="WP_052562302.1">
    <property type="nucleotide sequence ID" value="NZ_BAFN01000001.1"/>
</dbReference>
<dbReference type="Pfam" id="PF01541">
    <property type="entry name" value="GIY-YIG"/>
    <property type="match status" value="1"/>
</dbReference>
<proteinExistence type="predicted"/>
<protein>
    <recommendedName>
        <fullName evidence="2">GIY-YIG domain-containing protein</fullName>
    </recommendedName>
</protein>
<evidence type="ECO:0000313" key="3">
    <source>
        <dbReference type="EMBL" id="GAN32144.1"/>
    </source>
</evidence>
<dbReference type="InterPro" id="IPR036397">
    <property type="entry name" value="RNaseH_sf"/>
</dbReference>
<evidence type="ECO:0000313" key="4">
    <source>
        <dbReference type="Proteomes" id="UP000032309"/>
    </source>
</evidence>
<accession>A0ABQ0JUM9</accession>
<keyword evidence="4" id="KW-1185">Reference proteome</keyword>
<dbReference type="InterPro" id="IPR047296">
    <property type="entry name" value="GIY-YIG_UvrC_Cho"/>
</dbReference>
<dbReference type="SUPFAM" id="SSF53098">
    <property type="entry name" value="Ribonuclease H-like"/>
    <property type="match status" value="1"/>
</dbReference>
<dbReference type="SMART" id="SM00465">
    <property type="entry name" value="GIYc"/>
    <property type="match status" value="1"/>
</dbReference>
<dbReference type="CDD" id="cd10434">
    <property type="entry name" value="GIY-YIG_UvrC_Cho"/>
    <property type="match status" value="1"/>
</dbReference>
<dbReference type="PROSITE" id="PS50164">
    <property type="entry name" value="GIY_YIG"/>
    <property type="match status" value="1"/>
</dbReference>
<dbReference type="Gene3D" id="3.40.1440.10">
    <property type="entry name" value="GIY-YIG endonuclease"/>
    <property type="match status" value="1"/>
</dbReference>
<sequence length="538" mass="60984">MRDKIYTYLKSQKTGAASGELVEQVLKIKGASPNISETLIRTATAGDHRFVVDENHLWRIIERGGTPLSEAGFVFLSLLTSDTVERSKTIVEISAQKPGNDKTTNRLHLFIKPASLAVSALCLPADLAQEMEEGVPEEKAMRSLIDFCGESVLVGYDIRSSLPLLNKILNTLNNPLENAYICLKSLTKRLIPDLHPKSLHDIASFFQLPVMDIRRTEKEIGAIADIFSRYMELLKERGLNTVEDVLEFQYPDIEYVDFSKYAFGKGFLWAIPQKPGVYTMKDKQGEIIYVGKAKNLRSRVSSYFWNTADRLQKITDVLRNVHSIEYEITGSELSAMLLEYRLIKQYQPILNQQLEVHERAARYGNLKNFILILPSLMEESLELFFVKDGLPLERYEVLRDAVNFSEVGKILDEMYYETAGTSACSTSHVKGNGNPPTPSSHPARREKTKGITISPSLDGRGDGEGEKVFSDENIQNDNTLTEIETGEIDLVLSWLETKKDHVNYINMDTVCDKEACLKLMKDYIRDEETLQKKMFRLV</sequence>
<dbReference type="InterPro" id="IPR000305">
    <property type="entry name" value="GIY-YIG_endonuc"/>
</dbReference>
<feature type="region of interest" description="Disordered" evidence="1">
    <location>
        <begin position="423"/>
        <end position="469"/>
    </location>
</feature>
<evidence type="ECO:0000256" key="1">
    <source>
        <dbReference type="SAM" id="MobiDB-lite"/>
    </source>
</evidence>